<evidence type="ECO:0000313" key="1">
    <source>
        <dbReference type="EMBL" id="MCQ4164863.1"/>
    </source>
</evidence>
<dbReference type="RefSeq" id="WP_255913831.1">
    <property type="nucleotide sequence ID" value="NZ_JANFQO010000006.1"/>
</dbReference>
<dbReference type="EMBL" id="JANFQO010000006">
    <property type="protein sequence ID" value="MCQ4164863.1"/>
    <property type="molecule type" value="Genomic_DNA"/>
</dbReference>
<sequence length="95" mass="10791">MSIAEAIHRRHLLRFIYAGHARVVEPHTYGIDSQGQTTLCAYQVSGGSDSGKPQGWKFFRVERMRDVSVLEKTFAAPRPEYKRDDNAFATIHAQL</sequence>
<accession>A0ABT1QRD4</accession>
<reference evidence="1" key="1">
    <citation type="submission" date="2022-07" db="EMBL/GenBank/DDBJ databases">
        <title>Tahibacter sp., a new gammaproteobacterium isolated from the silt sample collected at pig farm.</title>
        <authorList>
            <person name="Chen H."/>
        </authorList>
    </citation>
    <scope>NUCLEOTIDE SEQUENCE</scope>
    <source>
        <strain evidence="1">P2K</strain>
    </source>
</reference>
<name>A0ABT1QRD4_9GAMM</name>
<protein>
    <submittedName>
        <fullName evidence="1">WYL domain-containing protein</fullName>
    </submittedName>
</protein>
<keyword evidence="2" id="KW-1185">Reference proteome</keyword>
<dbReference type="Proteomes" id="UP001165498">
    <property type="component" value="Unassembled WGS sequence"/>
</dbReference>
<gene>
    <name evidence="1" type="ORF">NM961_09080</name>
</gene>
<proteinExistence type="predicted"/>
<comment type="caution">
    <text evidence="1">The sequence shown here is derived from an EMBL/GenBank/DDBJ whole genome shotgun (WGS) entry which is preliminary data.</text>
</comment>
<organism evidence="1 2">
    <name type="scientific">Tahibacter harae</name>
    <dbReference type="NCBI Taxonomy" id="2963937"/>
    <lineage>
        <taxon>Bacteria</taxon>
        <taxon>Pseudomonadati</taxon>
        <taxon>Pseudomonadota</taxon>
        <taxon>Gammaproteobacteria</taxon>
        <taxon>Lysobacterales</taxon>
        <taxon>Rhodanobacteraceae</taxon>
        <taxon>Tahibacter</taxon>
    </lineage>
</organism>
<evidence type="ECO:0000313" key="2">
    <source>
        <dbReference type="Proteomes" id="UP001165498"/>
    </source>
</evidence>
<dbReference type="PROSITE" id="PS52050">
    <property type="entry name" value="WYL"/>
    <property type="match status" value="1"/>
</dbReference>